<sequence length="147" mass="16754">MLKYLLFFFGTLSIYAQKEYCFQYDSAGNQRRALLCLNATDEATDEEIFDELPDNLKSSNSDNSKVQLYGVPNPATDQIGVYWQHSENGTLTHLAIFTLNGQLMQQIDNLPPTEPYHINISTWSAGYYFMVATFSDGSKKIFKIVKK</sequence>
<dbReference type="InterPro" id="IPR026444">
    <property type="entry name" value="Secre_tail"/>
</dbReference>
<evidence type="ECO:0000313" key="3">
    <source>
        <dbReference type="EMBL" id="ASF42812.1"/>
    </source>
</evidence>
<dbReference type="EMBL" id="CP022022">
    <property type="protein sequence ID" value="ASF42812.1"/>
    <property type="molecule type" value="Genomic_DNA"/>
</dbReference>
<protein>
    <submittedName>
        <fullName evidence="3">Secretion protein</fullName>
    </submittedName>
</protein>
<evidence type="ECO:0000313" key="4">
    <source>
        <dbReference type="Proteomes" id="UP000197007"/>
    </source>
</evidence>
<dbReference type="AlphaFoldDB" id="A0A1Z4BNG9"/>
<proteinExistence type="predicted"/>
<keyword evidence="4" id="KW-1185">Reference proteome</keyword>
<reference evidence="4" key="1">
    <citation type="submission" date="2017-06" db="EMBL/GenBank/DDBJ databases">
        <title>Complete genome sequence of Capnocytophaga sp. KCOM 1579 (=ChDC OS43) isolated from a human refractory periapical abscess lesion.</title>
        <authorList>
            <person name="Kook J.-K."/>
            <person name="Park S.-N."/>
            <person name="Lim Y.K."/>
            <person name="Roh H."/>
        </authorList>
    </citation>
    <scope>NUCLEOTIDE SEQUENCE [LARGE SCALE GENOMIC DNA]</scope>
    <source>
        <strain evidence="4">ChDC OS43</strain>
    </source>
</reference>
<dbReference type="KEGG" id="capn:CBG49_06820"/>
<gene>
    <name evidence="3" type="ORF">CBG49_06820</name>
</gene>
<dbReference type="RefSeq" id="WP_088593907.1">
    <property type="nucleotide sequence ID" value="NZ_CP022022.1"/>
</dbReference>
<accession>A0A1Z4BNG9</accession>
<name>A0A1Z4BNG9_9FLAO</name>
<dbReference type="Proteomes" id="UP000197007">
    <property type="component" value="Chromosome"/>
</dbReference>
<organism evidence="3 4">
    <name type="scientific">Capnocytophaga endodontalis</name>
    <dbReference type="NCBI Taxonomy" id="2708117"/>
    <lineage>
        <taxon>Bacteria</taxon>
        <taxon>Pseudomonadati</taxon>
        <taxon>Bacteroidota</taxon>
        <taxon>Flavobacteriia</taxon>
        <taxon>Flavobacteriales</taxon>
        <taxon>Flavobacteriaceae</taxon>
        <taxon>Capnocytophaga</taxon>
    </lineage>
</organism>
<dbReference type="Pfam" id="PF18962">
    <property type="entry name" value="Por_Secre_tail"/>
    <property type="match status" value="1"/>
</dbReference>
<feature type="domain" description="Secretion system C-terminal sorting" evidence="2">
    <location>
        <begin position="72"/>
        <end position="139"/>
    </location>
</feature>
<evidence type="ECO:0000256" key="1">
    <source>
        <dbReference type="ARBA" id="ARBA00022729"/>
    </source>
</evidence>
<dbReference type="NCBIfam" id="TIGR04183">
    <property type="entry name" value="Por_Secre_tail"/>
    <property type="match status" value="1"/>
</dbReference>
<evidence type="ECO:0000259" key="2">
    <source>
        <dbReference type="Pfam" id="PF18962"/>
    </source>
</evidence>
<keyword evidence="1" id="KW-0732">Signal</keyword>